<name>A0A1B0D727_PHLPP</name>
<dbReference type="EMBL" id="AJVK01026566">
    <property type="status" value="NOT_ANNOTATED_CDS"/>
    <property type="molecule type" value="Genomic_DNA"/>
</dbReference>
<dbReference type="Gene3D" id="3.30.40.10">
    <property type="entry name" value="Zinc/RING finger domain, C3HC4 (zinc finger)"/>
    <property type="match status" value="1"/>
</dbReference>
<evidence type="ECO:0000313" key="14">
    <source>
        <dbReference type="Proteomes" id="UP000092462"/>
    </source>
</evidence>
<organism evidence="13 14">
    <name type="scientific">Phlebotomus papatasi</name>
    <name type="common">Sandfly</name>
    <dbReference type="NCBI Taxonomy" id="29031"/>
    <lineage>
        <taxon>Eukaryota</taxon>
        <taxon>Metazoa</taxon>
        <taxon>Ecdysozoa</taxon>
        <taxon>Arthropoda</taxon>
        <taxon>Hexapoda</taxon>
        <taxon>Insecta</taxon>
        <taxon>Pterygota</taxon>
        <taxon>Neoptera</taxon>
        <taxon>Endopterygota</taxon>
        <taxon>Diptera</taxon>
        <taxon>Nematocera</taxon>
        <taxon>Psychodoidea</taxon>
        <taxon>Psychodidae</taxon>
        <taxon>Phlebotomus</taxon>
        <taxon>Phlebotomus</taxon>
    </lineage>
</organism>
<dbReference type="EMBL" id="AJVK01026565">
    <property type="status" value="NOT_ANNOTATED_CDS"/>
    <property type="molecule type" value="Genomic_DNA"/>
</dbReference>
<comment type="catalytic activity">
    <reaction evidence="1">
        <text>[E2 ubiquitin-conjugating enzyme]-S-ubiquitinyl-L-cysteine + [acceptor protein]-L-threonine = [E2 ubiquitin-conjugating enzyme]-L-cysteine + [acceptor protein]-3-O-ubiquitinyl-L-threonine.</text>
        <dbReference type="EC" id="2.3.2.33"/>
    </reaction>
</comment>
<comment type="pathway">
    <text evidence="3">Protein modification; protein ubiquitination.</text>
</comment>
<evidence type="ECO:0000256" key="12">
    <source>
        <dbReference type="ARBA" id="ARBA00023273"/>
    </source>
</evidence>
<sequence length="1713" mass="189762">MPSNDKSVSSGEATDVEIPMRNAVPKKALPPALAESLGQFLRHFSGTRELSMMPWHKAQQRHSVEVANAGNYLNIRPSTLEALAKSGNSSVHNRRRGDKCKLHSLPEIVTVLPPALRCLVYLWEQLCLNCVQLVQSNAVASFGDQPTKESPPNRSARDIFGEFNCESRKGRKKKKDEGSYCEMCEIFLPIPVTYHMRVVHPGCGKSANGKGYNSVGTYCKGWAGNCGDGGKGATSWYLLCEKCRDKNLPGQKNINLNCSPQQCQGDKLESLFGLKTSLIVNSDIYTMMKENALFLLELSSNGIGSLTADQKRSPQQIPIMTEDQVNQLTSDMNRPSTSRGDGGRENFNQKMMHRLSGIRTSPREAKAGGNQGRGIHGNSGCLSPELLWPAPEMFSCLESLGASLSEDILYNMFEYNSGDNGFDRPLSDISFDSIDQTGTDILGQLNTSSNMKFHRSFSMGQGWNGQARNYKFYGGQNPEVSNNQVDGGSRVILRRRNNSTCDNGRVNGNIPGGKGVFDCGNFTDAGSLLLCYPSNNLRKLVPEEFIGASCVVQQGLGQQQQQAQVQAAAAVDELEGNTNVNAEQMGLGPGNGGKKKEGGSVAACLMSRPVMMFILKQHDLVKLRFAMKRSLRVATCRIYSLQALNWLMRTVTQTICLHDLMWWFVTSLTPVSEELRIESDGEIALEHPVSTTQLSGHVSSVLTQSLHAFLQTVADLTLLLPAGSSLQRTAIQCFGIRFRQADHQFLHRSRVFGNISKILSRSDEQNENMVLSSTIALQESNCNVQNGGTRISSLMDLQGMFELTVSSRQAMVGALLDNSTETFWESDEEDRNKSKIIDISMSKLNYVCRQIFVHIDNSRDIGNKVQNIMFYAGQSLGDTNLLKSVDIEGVANQGTWISATVREECSTHFRLVLSGQDPTLRVRSIRLMGYPLLEDKFTALKHNLKLTNSLQIQHRNCEAETLRVFRLITGQVFGKLILGEQQDYPAETYAAVAMEASGASLQADSLDMREHMVGILFSRSKLSHLQKQVIVHIVHAIRKEAQRSKEEWEAVNSVAQIDGKSDVSSENSRPPDTYCFEMLSMVLALSGSTVGRSYLSHQYGLLKDLLTLLHTGSDRVQRQVTALLRRMLPEISPDSLGDLLGITKMPPTDFSIVNQAGGDFDMKRLGIIDIFLAVVAKSLQLQVKVKNTTVINGTPGANKNPPVVRLSHCIDFNIHNLRGSLERREEFIDFGDSSWEEGDQSAIEEVHELEEDNDVKRRPKEDVRNVNQRWFLKGSISVKQAENIINLIRDMASGKLTEKWSLVTKAAIAESILNLTRLDEVFRNPENCIKTATLWLALASLCVLDTDHVERLSSGQWSKTSESRPLCSNHDDGLTPAVIQCDTCGSLCCDCDRFLHLNRRTRSHHRTVCKEEEEAIRVELHESCGRTKLFWLLALADYKTLKAMVEFRDGSNTIISGPLGAVGRCRFCGVTGNTGLLAVGNVCADAQCQEHAAVACAKIRPCGHACGGVAGESKCLPCLQHLCASRENDQAESAREPRLTQDADDMCMICFTEALSYAPAIQLDCGHVFHFHCCKAVLTRRWTGPRISFGFSQCPICKGDIQHSLLTDILEPINALKEDVKRKAIMRLEYEGIENMSADRDLTQHAMDRYAYYVCYKCQKRLTNIPKNKLPRCPAGPKAKQLLGEDCPLHIVHPATGEEFALGCGICRNAQTF</sequence>
<dbReference type="GO" id="GO:0007411">
    <property type="term" value="P:axon guidance"/>
    <property type="evidence" value="ECO:0007669"/>
    <property type="project" value="TreeGrafter"/>
</dbReference>
<dbReference type="GO" id="GO:0061630">
    <property type="term" value="F:ubiquitin protein ligase activity"/>
    <property type="evidence" value="ECO:0007669"/>
    <property type="project" value="UniProtKB-EC"/>
</dbReference>
<evidence type="ECO:0000256" key="1">
    <source>
        <dbReference type="ARBA" id="ARBA00000333"/>
    </source>
</evidence>
<evidence type="ECO:0000256" key="6">
    <source>
        <dbReference type="ARBA" id="ARBA00022679"/>
    </source>
</evidence>
<evidence type="ECO:0000256" key="9">
    <source>
        <dbReference type="ARBA" id="ARBA00022771"/>
    </source>
</evidence>
<evidence type="ECO:0000256" key="4">
    <source>
        <dbReference type="ARBA" id="ARBA00005415"/>
    </source>
</evidence>
<dbReference type="SMART" id="SM00184">
    <property type="entry name" value="RING"/>
    <property type="match status" value="1"/>
</dbReference>
<dbReference type="GO" id="GO:0008582">
    <property type="term" value="P:regulation of synaptic assembly at neuromuscular junction"/>
    <property type="evidence" value="ECO:0007669"/>
    <property type="project" value="TreeGrafter"/>
</dbReference>
<dbReference type="GO" id="GO:0005634">
    <property type="term" value="C:nucleus"/>
    <property type="evidence" value="ECO:0007669"/>
    <property type="project" value="TreeGrafter"/>
</dbReference>
<keyword evidence="7" id="KW-0479">Metal-binding</keyword>
<dbReference type="SUPFAM" id="SSF49785">
    <property type="entry name" value="Galactose-binding domain-like"/>
    <property type="match status" value="1"/>
</dbReference>
<protein>
    <recommendedName>
        <fullName evidence="5">RCR-type E3 ubiquitin transferase</fullName>
        <ecNumber evidence="5">2.3.2.33</ecNumber>
    </recommendedName>
</protein>
<dbReference type="GO" id="GO:0008270">
    <property type="term" value="F:zinc ion binding"/>
    <property type="evidence" value="ECO:0007669"/>
    <property type="project" value="UniProtKB-KW"/>
</dbReference>
<dbReference type="VEuPathDB" id="VectorBase:PPAI003350"/>
<keyword evidence="12" id="KW-0966">Cell projection</keyword>
<dbReference type="SUPFAM" id="SSF57850">
    <property type="entry name" value="RING/U-box"/>
    <property type="match status" value="1"/>
</dbReference>
<accession>A0A1B0D727</accession>
<dbReference type="EC" id="2.3.2.33" evidence="5"/>
<evidence type="ECO:0000256" key="7">
    <source>
        <dbReference type="ARBA" id="ARBA00022723"/>
    </source>
</evidence>
<dbReference type="InterPro" id="IPR013083">
    <property type="entry name" value="Znf_RING/FYVE/PHD"/>
</dbReference>
<dbReference type="PROSITE" id="PS51284">
    <property type="entry name" value="DOC"/>
    <property type="match status" value="1"/>
</dbReference>
<keyword evidence="8" id="KW-0677">Repeat</keyword>
<evidence type="ECO:0000256" key="8">
    <source>
        <dbReference type="ARBA" id="ARBA00022737"/>
    </source>
</evidence>
<keyword evidence="10" id="KW-0833">Ubl conjugation pathway</keyword>
<dbReference type="FunFam" id="3.30.40.10:FF:000078">
    <property type="entry name" value="E3 ubiquitin-protein ligase MYCBP2 isoform X1"/>
    <property type="match status" value="1"/>
</dbReference>
<reference evidence="13" key="1">
    <citation type="submission" date="2022-08" db="UniProtKB">
        <authorList>
            <consortium name="EnsemblMetazoa"/>
        </authorList>
    </citation>
    <scope>IDENTIFICATION</scope>
    <source>
        <strain evidence="13">Israel</strain>
    </source>
</reference>
<keyword evidence="11" id="KW-0862">Zinc</keyword>
<evidence type="ECO:0000256" key="10">
    <source>
        <dbReference type="ARBA" id="ARBA00022786"/>
    </source>
</evidence>
<dbReference type="VEuPathDB" id="VectorBase:PPAPM1_008747"/>
<dbReference type="CDD" id="cd19799">
    <property type="entry name" value="Bbox2_MYCBP2"/>
    <property type="match status" value="1"/>
</dbReference>
<dbReference type="PROSITE" id="PS50089">
    <property type="entry name" value="ZF_RING_2"/>
    <property type="match status" value="1"/>
</dbReference>
<dbReference type="InterPro" id="IPR001841">
    <property type="entry name" value="Znf_RING"/>
</dbReference>
<keyword evidence="14" id="KW-1185">Reference proteome</keyword>
<comment type="subcellular location">
    <subcellularLocation>
        <location evidence="2">Cell projection</location>
        <location evidence="2">Axon</location>
    </subcellularLocation>
</comment>
<evidence type="ECO:0000256" key="3">
    <source>
        <dbReference type="ARBA" id="ARBA00004906"/>
    </source>
</evidence>
<dbReference type="InterPro" id="IPR004939">
    <property type="entry name" value="APC_su10/DOC_dom"/>
</dbReference>
<dbReference type="SMART" id="SM01337">
    <property type="entry name" value="APC10"/>
    <property type="match status" value="1"/>
</dbReference>
<evidence type="ECO:0000256" key="11">
    <source>
        <dbReference type="ARBA" id="ARBA00022833"/>
    </source>
</evidence>
<dbReference type="Gene3D" id="2.60.120.260">
    <property type="entry name" value="Galactose-binding domain-like"/>
    <property type="match status" value="1"/>
</dbReference>
<dbReference type="GO" id="GO:0099174">
    <property type="term" value="P:regulation of presynapse organization"/>
    <property type="evidence" value="ECO:0007669"/>
    <property type="project" value="UniProtKB-ARBA"/>
</dbReference>
<dbReference type="EnsemblMetazoa" id="PPAI003350-RA">
    <property type="protein sequence ID" value="PPAI003350-PA"/>
    <property type="gene ID" value="PPAI003350"/>
</dbReference>
<evidence type="ECO:0000313" key="13">
    <source>
        <dbReference type="EnsemblMetazoa" id="PPAI003350-PA"/>
    </source>
</evidence>
<dbReference type="PANTHER" id="PTHR45943">
    <property type="entry name" value="E3 UBIQUITIN-PROTEIN LIGASE MYCBP2"/>
    <property type="match status" value="1"/>
</dbReference>
<dbReference type="CDD" id="cd16463">
    <property type="entry name" value="RING-H2_PHR"/>
    <property type="match status" value="1"/>
</dbReference>
<dbReference type="GO" id="GO:0005886">
    <property type="term" value="C:plasma membrane"/>
    <property type="evidence" value="ECO:0007669"/>
    <property type="project" value="TreeGrafter"/>
</dbReference>
<dbReference type="PANTHER" id="PTHR45943:SF1">
    <property type="entry name" value="E3 UBIQUITIN-PROTEIN LIGASE MYCBP2"/>
    <property type="match status" value="1"/>
</dbReference>
<dbReference type="Proteomes" id="UP000092462">
    <property type="component" value="Unassembled WGS sequence"/>
</dbReference>
<evidence type="ECO:0000256" key="2">
    <source>
        <dbReference type="ARBA" id="ARBA00004489"/>
    </source>
</evidence>
<keyword evidence="9" id="KW-0863">Zinc-finger</keyword>
<dbReference type="EMBL" id="AJVK01026564">
    <property type="status" value="NOT_ANNOTATED_CDS"/>
    <property type="molecule type" value="Genomic_DNA"/>
</dbReference>
<proteinExistence type="inferred from homology"/>
<comment type="similarity">
    <text evidence="4">Belongs to the RING-Cys relay (RCR) family.</text>
</comment>
<dbReference type="GO" id="GO:0030424">
    <property type="term" value="C:axon"/>
    <property type="evidence" value="ECO:0007669"/>
    <property type="project" value="UniProtKB-SubCell"/>
</dbReference>
<dbReference type="Pfam" id="PF03256">
    <property type="entry name" value="ANAPC10"/>
    <property type="match status" value="1"/>
</dbReference>
<evidence type="ECO:0000256" key="5">
    <source>
        <dbReference type="ARBA" id="ARBA00012249"/>
    </source>
</evidence>
<dbReference type="InterPro" id="IPR008979">
    <property type="entry name" value="Galactose-bd-like_sf"/>
</dbReference>
<keyword evidence="6" id="KW-0808">Transferase</keyword>